<dbReference type="Proteomes" id="UP000278327">
    <property type="component" value="Unassembled WGS sequence"/>
</dbReference>
<reference evidence="1 2" key="1">
    <citation type="journal article" date="2019" name="Microbiol. Resour. Announc.">
        <title>Draft Genome Sequences of Type Strains of Gordonibacter faecihominis, Paraeggerthella hongkongensis, Parvibacter caecicola,Slackia equolifaciens, Slackia faecicanis, and Slackia isoflavoniconvertens.</title>
        <authorList>
            <person name="Danylec N."/>
            <person name="Stoll D.A."/>
            <person name="Dotsch A."/>
            <person name="Huch M."/>
        </authorList>
    </citation>
    <scope>NUCLEOTIDE SEQUENCE [LARGE SCALE GENOMIC DNA]</scope>
    <source>
        <strain evidence="1 2">DSM 18785</strain>
    </source>
</reference>
<dbReference type="AlphaFoldDB" id="A0A3N0AV15"/>
<proteinExistence type="predicted"/>
<accession>A0A3N0AV15</accession>
<keyword evidence="2" id="KW-1185">Reference proteome</keyword>
<sequence>MATEKDYSISASAVNAVVESAEKIEGAASLLLLLEEKVGDDGTVASPELAAIRSILESCAKDLNSAFQEV</sequence>
<protein>
    <submittedName>
        <fullName evidence="1">Uncharacterized protein</fullName>
    </submittedName>
</protein>
<evidence type="ECO:0000313" key="1">
    <source>
        <dbReference type="EMBL" id="RNL38712.1"/>
    </source>
</evidence>
<dbReference type="EMBL" id="QICA01000005">
    <property type="protein sequence ID" value="RNL38712.1"/>
    <property type="molecule type" value="Genomic_DNA"/>
</dbReference>
<evidence type="ECO:0000313" key="2">
    <source>
        <dbReference type="Proteomes" id="UP000278327"/>
    </source>
</evidence>
<name>A0A3N0AV15_9ACTN</name>
<dbReference type="RefSeq" id="WP_117283777.1">
    <property type="nucleotide sequence ID" value="NZ_JAMTCE010000004.1"/>
</dbReference>
<gene>
    <name evidence="1" type="ORF">DMP10_04500</name>
</gene>
<comment type="caution">
    <text evidence="1">The sequence shown here is derived from an EMBL/GenBank/DDBJ whole genome shotgun (WGS) entry which is preliminary data.</text>
</comment>
<organism evidence="1 2">
    <name type="scientific">Adlercreutzia equolifaciens subsp. celatus DSM 18785</name>
    <dbReference type="NCBI Taxonomy" id="1121021"/>
    <lineage>
        <taxon>Bacteria</taxon>
        <taxon>Bacillati</taxon>
        <taxon>Actinomycetota</taxon>
        <taxon>Coriobacteriia</taxon>
        <taxon>Eggerthellales</taxon>
        <taxon>Eggerthellaceae</taxon>
        <taxon>Adlercreutzia</taxon>
    </lineage>
</organism>